<sequence>MPSCKKAIDPNSLIGDAMARVVIVSDMLRGFLEEGYPLYCGIEARSIIPNIQKLLERE</sequence>
<dbReference type="SUPFAM" id="SSF52499">
    <property type="entry name" value="Isochorismatase-like hydrolases"/>
    <property type="match status" value="1"/>
</dbReference>
<proteinExistence type="predicted"/>
<name>X0VRS4_9ZZZZ</name>
<dbReference type="EMBL" id="BARS01033769">
    <property type="protein sequence ID" value="GAG15158.1"/>
    <property type="molecule type" value="Genomic_DNA"/>
</dbReference>
<dbReference type="Gene3D" id="3.40.50.850">
    <property type="entry name" value="Isochorismatase-like"/>
    <property type="match status" value="1"/>
</dbReference>
<organism evidence="1">
    <name type="scientific">marine sediment metagenome</name>
    <dbReference type="NCBI Taxonomy" id="412755"/>
    <lineage>
        <taxon>unclassified sequences</taxon>
        <taxon>metagenomes</taxon>
        <taxon>ecological metagenomes</taxon>
    </lineage>
</organism>
<reference evidence="1" key="1">
    <citation type="journal article" date="2014" name="Front. Microbiol.">
        <title>High frequency of phylogenetically diverse reductive dehalogenase-homologous genes in deep subseafloor sedimentary metagenomes.</title>
        <authorList>
            <person name="Kawai M."/>
            <person name="Futagami T."/>
            <person name="Toyoda A."/>
            <person name="Takaki Y."/>
            <person name="Nishi S."/>
            <person name="Hori S."/>
            <person name="Arai W."/>
            <person name="Tsubouchi T."/>
            <person name="Morono Y."/>
            <person name="Uchiyama I."/>
            <person name="Ito T."/>
            <person name="Fujiyama A."/>
            <person name="Inagaki F."/>
            <person name="Takami H."/>
        </authorList>
    </citation>
    <scope>NUCLEOTIDE SEQUENCE</scope>
    <source>
        <strain evidence="1">Expedition CK06-06</strain>
    </source>
</reference>
<dbReference type="AlphaFoldDB" id="X0VRS4"/>
<protein>
    <submittedName>
        <fullName evidence="1">Uncharacterized protein</fullName>
    </submittedName>
</protein>
<dbReference type="InterPro" id="IPR036380">
    <property type="entry name" value="Isochorismatase-like_sf"/>
</dbReference>
<feature type="non-terminal residue" evidence="1">
    <location>
        <position position="58"/>
    </location>
</feature>
<gene>
    <name evidence="1" type="ORF">S01H1_52250</name>
</gene>
<comment type="caution">
    <text evidence="1">The sequence shown here is derived from an EMBL/GenBank/DDBJ whole genome shotgun (WGS) entry which is preliminary data.</text>
</comment>
<evidence type="ECO:0000313" key="1">
    <source>
        <dbReference type="EMBL" id="GAG15158.1"/>
    </source>
</evidence>
<accession>X0VRS4</accession>